<gene>
    <name evidence="2" type="ORF">METZ01_LOCUS515490</name>
</gene>
<dbReference type="AlphaFoldDB" id="A0A383F0H4"/>
<protein>
    <submittedName>
        <fullName evidence="2">Uncharacterized protein</fullName>
    </submittedName>
</protein>
<name>A0A383F0H4_9ZZZZ</name>
<sequence>QAPEPPQAHIPPPPAATGCISPPIPREKDAKADSALRHLLPQAGHEAVSVDSDIEANLSNLFLQVVQAYSYNGMLILLATVGVDYKPAIVQAST</sequence>
<reference evidence="2" key="1">
    <citation type="submission" date="2018-05" db="EMBL/GenBank/DDBJ databases">
        <authorList>
            <person name="Lanie J.A."/>
            <person name="Ng W.-L."/>
            <person name="Kazmierczak K.M."/>
            <person name="Andrzejewski T.M."/>
            <person name="Davidsen T.M."/>
            <person name="Wayne K.J."/>
            <person name="Tettelin H."/>
            <person name="Glass J.I."/>
            <person name="Rusch D."/>
            <person name="Podicherti R."/>
            <person name="Tsui H.-C.T."/>
            <person name="Winkler M.E."/>
        </authorList>
    </citation>
    <scope>NUCLEOTIDE SEQUENCE</scope>
</reference>
<proteinExistence type="predicted"/>
<feature type="compositionally biased region" description="Pro residues" evidence="1">
    <location>
        <begin position="1"/>
        <end position="15"/>
    </location>
</feature>
<organism evidence="2">
    <name type="scientific">marine metagenome</name>
    <dbReference type="NCBI Taxonomy" id="408172"/>
    <lineage>
        <taxon>unclassified sequences</taxon>
        <taxon>metagenomes</taxon>
        <taxon>ecological metagenomes</taxon>
    </lineage>
</organism>
<evidence type="ECO:0000256" key="1">
    <source>
        <dbReference type="SAM" id="MobiDB-lite"/>
    </source>
</evidence>
<accession>A0A383F0H4</accession>
<evidence type="ECO:0000313" key="2">
    <source>
        <dbReference type="EMBL" id="SVE62636.1"/>
    </source>
</evidence>
<dbReference type="EMBL" id="UINC01230492">
    <property type="protein sequence ID" value="SVE62636.1"/>
    <property type="molecule type" value="Genomic_DNA"/>
</dbReference>
<feature type="region of interest" description="Disordered" evidence="1">
    <location>
        <begin position="1"/>
        <end position="30"/>
    </location>
</feature>
<feature type="non-terminal residue" evidence="2">
    <location>
        <position position="1"/>
    </location>
</feature>